<dbReference type="InterPro" id="IPR054544">
    <property type="entry name" value="Pest_crys_Cry1Aa_dom-IV"/>
</dbReference>
<keyword evidence="2" id="KW-1133">Transmembrane helix</keyword>
<proteinExistence type="predicted"/>
<keyword evidence="5" id="KW-1185">Reference proteome</keyword>
<comment type="caution">
    <text evidence="4">The sequence shown here is derived from an EMBL/GenBank/DDBJ whole genome shotgun (WGS) entry which is preliminary data.</text>
</comment>
<sequence length="375" mass="42568">MKTFENYPLISFLQNVLKQDLEINDIKIRGVKKMNKKLVVAGLLTVGLISSGVAIFSYNNHVHAVEAKKIETLQKETVNRIQEKVNKLYKDDQKSFLSDNLSQEKFDNIQKELDRQKGKEFQVKYAAKLNTAIMDFGYASNMFTLQNTVNSLFDNKGAIAGNVNFDLIDKKVEELKDIKPLFVTQQQKLISNGKGQLMKIKKAKDKINQLFLDSDHNQIKSKVNREDYNESKKLVQEIKSERIRKNLSKLLYKIDQQLKAKEEVVKSAENDQEKQTKVKLDSDVNSFPSESQTRQKATSNKIAPSSSGTETKSTNKKSPTSNVKSSYSQKSSPSEKPKSNGSQKGSKMKPGDSWEIKNEKNTGKVDGHDTSQFDW</sequence>
<evidence type="ECO:0000256" key="1">
    <source>
        <dbReference type="SAM" id="MobiDB-lite"/>
    </source>
</evidence>
<feature type="compositionally biased region" description="Basic and acidic residues" evidence="1">
    <location>
        <begin position="267"/>
        <end position="282"/>
    </location>
</feature>
<feature type="compositionally biased region" description="Low complexity" evidence="1">
    <location>
        <begin position="321"/>
        <end position="332"/>
    </location>
</feature>
<protein>
    <recommendedName>
        <fullName evidence="3">Pesticidal crystal protein Cry1Aa domain-containing protein</fullName>
    </recommendedName>
</protein>
<dbReference type="STRING" id="46224.B4102_2209"/>
<feature type="region of interest" description="Disordered" evidence="1">
    <location>
        <begin position="267"/>
        <end position="375"/>
    </location>
</feature>
<feature type="compositionally biased region" description="Basic and acidic residues" evidence="1">
    <location>
        <begin position="349"/>
        <end position="375"/>
    </location>
</feature>
<name>A0A150LGJ8_9BACI</name>
<reference evidence="4 5" key="1">
    <citation type="submission" date="2016-01" db="EMBL/GenBank/DDBJ databases">
        <title>Genome Sequences of Twelve Sporeforming Bacillus Species Isolated from Foods.</title>
        <authorList>
            <person name="Berendsen E.M."/>
            <person name="Wells-Bennik M.H."/>
            <person name="Krawcyk A.O."/>
            <person name="De Jong A."/>
            <person name="Holsappel S."/>
            <person name="Eijlander R.T."/>
            <person name="Kuipers O.P."/>
        </authorList>
    </citation>
    <scope>NUCLEOTIDE SEQUENCE [LARGE SCALE GENOMIC DNA]</scope>
    <source>
        <strain evidence="4 5">B4102</strain>
    </source>
</reference>
<evidence type="ECO:0000256" key="2">
    <source>
        <dbReference type="SAM" id="Phobius"/>
    </source>
</evidence>
<feature type="transmembrane region" description="Helical" evidence="2">
    <location>
        <begin position="38"/>
        <end position="58"/>
    </location>
</feature>
<keyword evidence="2" id="KW-0812">Transmembrane</keyword>
<keyword evidence="2" id="KW-0472">Membrane</keyword>
<dbReference type="OrthoDB" id="9998099at2"/>
<organism evidence="4 5">
    <name type="scientific">Heyndrickxia sporothermodurans</name>
    <dbReference type="NCBI Taxonomy" id="46224"/>
    <lineage>
        <taxon>Bacteria</taxon>
        <taxon>Bacillati</taxon>
        <taxon>Bacillota</taxon>
        <taxon>Bacilli</taxon>
        <taxon>Bacillales</taxon>
        <taxon>Bacillaceae</taxon>
        <taxon>Heyndrickxia</taxon>
    </lineage>
</organism>
<dbReference type="Pfam" id="PF18449">
    <property type="entry name" value="Endotoxin_C2"/>
    <property type="match status" value="1"/>
</dbReference>
<gene>
    <name evidence="4" type="ORF">B4102_2209</name>
</gene>
<evidence type="ECO:0000313" key="4">
    <source>
        <dbReference type="EMBL" id="KYD11481.1"/>
    </source>
</evidence>
<dbReference type="EMBL" id="LQYN01000006">
    <property type="protein sequence ID" value="KYD11481.1"/>
    <property type="molecule type" value="Genomic_DNA"/>
</dbReference>
<accession>A0A150LGJ8</accession>
<dbReference type="AlphaFoldDB" id="A0A150LGJ8"/>
<evidence type="ECO:0000313" key="5">
    <source>
        <dbReference type="Proteomes" id="UP000075666"/>
    </source>
</evidence>
<feature type="domain" description="Pesticidal crystal protein Cry1Aa" evidence="3">
    <location>
        <begin position="199"/>
        <end position="258"/>
    </location>
</feature>
<evidence type="ECO:0000259" key="3">
    <source>
        <dbReference type="Pfam" id="PF18449"/>
    </source>
</evidence>
<dbReference type="PATRIC" id="fig|46224.3.peg.4021"/>
<dbReference type="Proteomes" id="UP000075666">
    <property type="component" value="Unassembled WGS sequence"/>
</dbReference>
<feature type="compositionally biased region" description="Polar residues" evidence="1">
    <location>
        <begin position="283"/>
        <end position="320"/>
    </location>
</feature>